<dbReference type="Pfam" id="PF04603">
    <property type="entry name" value="Mog1"/>
    <property type="match status" value="1"/>
</dbReference>
<dbReference type="SUPFAM" id="SSF55724">
    <property type="entry name" value="Mog1p/PsbP-like"/>
    <property type="match status" value="1"/>
</dbReference>
<evidence type="ECO:0000313" key="4">
    <source>
        <dbReference type="EMBL" id="KAI0530946.1"/>
    </source>
</evidence>
<keyword evidence="5" id="KW-1185">Reference proteome</keyword>
<dbReference type="SUPFAM" id="SSF56112">
    <property type="entry name" value="Protein kinase-like (PK-like)"/>
    <property type="match status" value="1"/>
</dbReference>
<dbReference type="InterPro" id="IPR016123">
    <property type="entry name" value="Mog1/PsbP_a/b/a-sand"/>
</dbReference>
<dbReference type="GO" id="GO:0006606">
    <property type="term" value="P:protein import into nucleus"/>
    <property type="evidence" value="ECO:0007669"/>
    <property type="project" value="TreeGrafter"/>
</dbReference>
<dbReference type="OrthoDB" id="633533at2759"/>
<comment type="caution">
    <text evidence="4">The sequence shown here is derived from an EMBL/GenBank/DDBJ whole genome shotgun (WGS) entry which is preliminary data.</text>
</comment>
<dbReference type="PANTHER" id="PTHR15837:SF0">
    <property type="entry name" value="RAN GUANINE NUCLEOTIDE RELEASE FACTOR"/>
    <property type="match status" value="1"/>
</dbReference>
<dbReference type="InterPro" id="IPR011009">
    <property type="entry name" value="Kinase-like_dom_sf"/>
</dbReference>
<protein>
    <recommendedName>
        <fullName evidence="6">Protein kinase domain-containing protein</fullName>
    </recommendedName>
</protein>
<dbReference type="Gene3D" id="3.40.1000.10">
    <property type="entry name" value="Mog1/PsbP, alpha/beta/alpha sandwich"/>
    <property type="match status" value="1"/>
</dbReference>
<proteinExistence type="inferred from homology"/>
<evidence type="ECO:0000256" key="3">
    <source>
        <dbReference type="ARBA" id="ARBA00022927"/>
    </source>
</evidence>
<keyword evidence="2" id="KW-0813">Transport</keyword>
<dbReference type="GO" id="GO:0005085">
    <property type="term" value="F:guanyl-nucleotide exchange factor activity"/>
    <property type="evidence" value="ECO:0007669"/>
    <property type="project" value="TreeGrafter"/>
</dbReference>
<evidence type="ECO:0000256" key="2">
    <source>
        <dbReference type="ARBA" id="ARBA00022448"/>
    </source>
</evidence>
<dbReference type="PANTHER" id="PTHR15837">
    <property type="entry name" value="RAN GUANINE NUCLEOTIDE RELEASE FACTOR"/>
    <property type="match status" value="1"/>
</dbReference>
<keyword evidence="3" id="KW-0653">Protein transport</keyword>
<dbReference type="AlphaFoldDB" id="A0A8T3CB89"/>
<dbReference type="GO" id="GO:0005634">
    <property type="term" value="C:nucleus"/>
    <property type="evidence" value="ECO:0007669"/>
    <property type="project" value="TreeGrafter"/>
</dbReference>
<evidence type="ECO:0000313" key="5">
    <source>
        <dbReference type="Proteomes" id="UP000829196"/>
    </source>
</evidence>
<dbReference type="EMBL" id="JAGYWB010000001">
    <property type="protein sequence ID" value="KAI0530946.1"/>
    <property type="molecule type" value="Genomic_DNA"/>
</dbReference>
<evidence type="ECO:0008006" key="6">
    <source>
        <dbReference type="Google" id="ProtNLM"/>
    </source>
</evidence>
<reference evidence="4" key="1">
    <citation type="journal article" date="2022" name="Front. Genet.">
        <title>Chromosome-Scale Assembly of the Dendrobium nobile Genome Provides Insights Into the Molecular Mechanism of the Biosynthesis of the Medicinal Active Ingredient of Dendrobium.</title>
        <authorList>
            <person name="Xu Q."/>
            <person name="Niu S.-C."/>
            <person name="Li K.-L."/>
            <person name="Zheng P.-J."/>
            <person name="Zhang X.-J."/>
            <person name="Jia Y."/>
            <person name="Liu Y."/>
            <person name="Niu Y.-X."/>
            <person name="Yu L.-H."/>
            <person name="Chen D.-F."/>
            <person name="Zhang G.-Q."/>
        </authorList>
    </citation>
    <scope>NUCLEOTIDE SEQUENCE</scope>
    <source>
        <tissue evidence="4">Leaf</tissue>
    </source>
</reference>
<comment type="similarity">
    <text evidence="1">Belongs to the MOG1 family.</text>
</comment>
<evidence type="ECO:0000256" key="1">
    <source>
        <dbReference type="ARBA" id="ARBA00010307"/>
    </source>
</evidence>
<gene>
    <name evidence="4" type="ORF">KFK09_000494</name>
</gene>
<dbReference type="Proteomes" id="UP000829196">
    <property type="component" value="Unassembled WGS sequence"/>
</dbReference>
<sequence>MQTLPILSKVPAENVEAGDICAVCGINDIMLCEALPTIKVEEPTVKMSFSINISSFVGREVVQATMNKDVGYDFAVDIWSLGFTIIELFTGKHPWSGLEVDVSEVSKVPDYQEAFVDSSCDESLIFEMLDFKKVIEDDTSAVWFLQGIAREQDEEESMVSNAPVIYTIAVGQMTISKDSQEMEAPKSVQVSLFRKLLKEVGTDVLITAYVQNLKKITIILRFGHIFFLCFSRHLHDKN</sequence>
<dbReference type="InterPro" id="IPR007681">
    <property type="entry name" value="Mog1"/>
</dbReference>
<accession>A0A8T3CB89</accession>
<dbReference type="GO" id="GO:0031267">
    <property type="term" value="F:small GTPase binding"/>
    <property type="evidence" value="ECO:0007669"/>
    <property type="project" value="TreeGrafter"/>
</dbReference>
<name>A0A8T3CB89_DENNO</name>
<organism evidence="4 5">
    <name type="scientific">Dendrobium nobile</name>
    <name type="common">Orchid</name>
    <dbReference type="NCBI Taxonomy" id="94219"/>
    <lineage>
        <taxon>Eukaryota</taxon>
        <taxon>Viridiplantae</taxon>
        <taxon>Streptophyta</taxon>
        <taxon>Embryophyta</taxon>
        <taxon>Tracheophyta</taxon>
        <taxon>Spermatophyta</taxon>
        <taxon>Magnoliopsida</taxon>
        <taxon>Liliopsida</taxon>
        <taxon>Asparagales</taxon>
        <taxon>Orchidaceae</taxon>
        <taxon>Epidendroideae</taxon>
        <taxon>Malaxideae</taxon>
        <taxon>Dendrobiinae</taxon>
        <taxon>Dendrobium</taxon>
    </lineage>
</organism>